<reference evidence="2" key="2">
    <citation type="submission" date="2020-06" db="EMBL/GenBank/DDBJ databases">
        <authorList>
            <person name="Sheffer M."/>
        </authorList>
    </citation>
    <scope>NUCLEOTIDE SEQUENCE</scope>
</reference>
<evidence type="ECO:0000313" key="2">
    <source>
        <dbReference type="EMBL" id="KAF8785317.1"/>
    </source>
</evidence>
<reference evidence="2" key="1">
    <citation type="journal article" date="2020" name="bioRxiv">
        <title>Chromosome-level reference genome of the European wasp spider Argiope bruennichi: a resource for studies on range expansion and evolutionary adaptation.</title>
        <authorList>
            <person name="Sheffer M.M."/>
            <person name="Hoppe A."/>
            <person name="Krehenwinkel H."/>
            <person name="Uhl G."/>
            <person name="Kuss A.W."/>
            <person name="Jensen L."/>
            <person name="Jensen C."/>
            <person name="Gillespie R.G."/>
            <person name="Hoff K.J."/>
            <person name="Prost S."/>
        </authorList>
    </citation>
    <scope>NUCLEOTIDE SEQUENCE</scope>
</reference>
<dbReference type="PANTHER" id="PTHR33939:SF1">
    <property type="entry name" value="DUF4371 DOMAIN-CONTAINING PROTEIN"/>
    <property type="match status" value="1"/>
</dbReference>
<dbReference type="EMBL" id="JABXBU010000030">
    <property type="protein sequence ID" value="KAF8785317.1"/>
    <property type="molecule type" value="Genomic_DNA"/>
</dbReference>
<sequence length="444" mass="51314">MPGNRIVSKERKIVRNVLRYFENECSQNQLNIQLCQPIKKAAEANGVSTRTVNRIKREVKNTGDVKSPLKRRRIGKLICSSTSLDDFDFCVIRQTVSEFYARNEVPSLRTLLPAVKEKINFPWKVKTLRHVLQKIGFKWKRSVDKRKIVMKRPDIVQWKYKYLRDIKKYRDSKRVIVYLDETWIDSNLSFGKCWQLNKIGAVTKQTAGKRLIVVHAGNQDSFIEGASLIFQSGTAKGDYHGQMNYDSFSKWLQEKLLPNIPPHCVICMGNASYHTKVLNSVPSKYSTKKNLSEWLEERNIPFDVNMCKPDLYDLIVSHAPPSKMFCVDEILKANGHYVLRIPPYHCDLNGMGIHKKILRNRNVNGELNITTLRDLTINGLLNVTKNEWKSFCDHAKKVEKKYWEIDNIVEQTIDEINFVVGDDSDDSEANVSAESDFEYDSEST</sequence>
<accession>A0A8T0F2G6</accession>
<evidence type="ECO:0000313" key="3">
    <source>
        <dbReference type="Proteomes" id="UP000807504"/>
    </source>
</evidence>
<dbReference type="PANTHER" id="PTHR33939">
    <property type="entry name" value="PROTEIN CBG22215"/>
    <property type="match status" value="1"/>
</dbReference>
<organism evidence="2 3">
    <name type="scientific">Argiope bruennichi</name>
    <name type="common">Wasp spider</name>
    <name type="synonym">Aranea bruennichi</name>
    <dbReference type="NCBI Taxonomy" id="94029"/>
    <lineage>
        <taxon>Eukaryota</taxon>
        <taxon>Metazoa</taxon>
        <taxon>Ecdysozoa</taxon>
        <taxon>Arthropoda</taxon>
        <taxon>Chelicerata</taxon>
        <taxon>Arachnida</taxon>
        <taxon>Araneae</taxon>
        <taxon>Araneomorphae</taxon>
        <taxon>Entelegynae</taxon>
        <taxon>Araneoidea</taxon>
        <taxon>Araneidae</taxon>
        <taxon>Argiope</taxon>
    </lineage>
</organism>
<dbReference type="Proteomes" id="UP000807504">
    <property type="component" value="Unassembled WGS sequence"/>
</dbReference>
<dbReference type="AlphaFoldDB" id="A0A8T0F2G6"/>
<dbReference type="OMA" id="DYHSNMN"/>
<keyword evidence="3" id="KW-1185">Reference proteome</keyword>
<proteinExistence type="predicted"/>
<protein>
    <submittedName>
        <fullName evidence="2">Uncharacterized protein</fullName>
    </submittedName>
</protein>
<feature type="compositionally biased region" description="Acidic residues" evidence="1">
    <location>
        <begin position="435"/>
        <end position="444"/>
    </location>
</feature>
<dbReference type="GO" id="GO:0003676">
    <property type="term" value="F:nucleic acid binding"/>
    <property type="evidence" value="ECO:0007669"/>
    <property type="project" value="InterPro"/>
</dbReference>
<dbReference type="InterPro" id="IPR036397">
    <property type="entry name" value="RNaseH_sf"/>
</dbReference>
<feature type="region of interest" description="Disordered" evidence="1">
    <location>
        <begin position="423"/>
        <end position="444"/>
    </location>
</feature>
<dbReference type="Gene3D" id="3.30.420.10">
    <property type="entry name" value="Ribonuclease H-like superfamily/Ribonuclease H"/>
    <property type="match status" value="1"/>
</dbReference>
<comment type="caution">
    <text evidence="2">The sequence shown here is derived from an EMBL/GenBank/DDBJ whole genome shotgun (WGS) entry which is preliminary data.</text>
</comment>
<name>A0A8T0F2G6_ARGBR</name>
<gene>
    <name evidence="2" type="ORF">HNY73_010875</name>
</gene>
<evidence type="ECO:0000256" key="1">
    <source>
        <dbReference type="SAM" id="MobiDB-lite"/>
    </source>
</evidence>